<name>A0AAJ2BN78_9PSED</name>
<dbReference type="Pfam" id="PF09849">
    <property type="entry name" value="DUF2076"/>
    <property type="match status" value="1"/>
</dbReference>
<feature type="region of interest" description="Disordered" evidence="1">
    <location>
        <begin position="203"/>
        <end position="262"/>
    </location>
</feature>
<dbReference type="AlphaFoldDB" id="A0AAJ2BN78"/>
<dbReference type="RefSeq" id="WP_309761088.1">
    <property type="nucleotide sequence ID" value="NZ_JAVJAF010000001.1"/>
</dbReference>
<feature type="compositionally biased region" description="Polar residues" evidence="1">
    <location>
        <begin position="71"/>
        <end position="81"/>
    </location>
</feature>
<accession>A0AAJ2BN78</accession>
<evidence type="ECO:0000256" key="1">
    <source>
        <dbReference type="SAM" id="MobiDB-lite"/>
    </source>
</evidence>
<dbReference type="InterPro" id="IPR018648">
    <property type="entry name" value="DUF2076"/>
</dbReference>
<evidence type="ECO:0000313" key="2">
    <source>
        <dbReference type="EMBL" id="MDR6236150.1"/>
    </source>
</evidence>
<comment type="caution">
    <text evidence="2">The sequence shown here is derived from an EMBL/GenBank/DDBJ whole genome shotgun (WGS) entry which is preliminary data.</text>
</comment>
<gene>
    <name evidence="2" type="ORF">QE440_003891</name>
</gene>
<evidence type="ECO:0000313" key="3">
    <source>
        <dbReference type="Proteomes" id="UP001268036"/>
    </source>
</evidence>
<protein>
    <recommendedName>
        <fullName evidence="4">Histidine kinase</fullName>
    </recommendedName>
</protein>
<reference evidence="2" key="1">
    <citation type="submission" date="2023-08" db="EMBL/GenBank/DDBJ databases">
        <title>Functional and genomic diversity of the sorghum phyllosphere microbiome.</title>
        <authorList>
            <person name="Shade A."/>
        </authorList>
    </citation>
    <scope>NUCLEOTIDE SEQUENCE</scope>
    <source>
        <strain evidence="2">SORGH_AS_0201</strain>
    </source>
</reference>
<dbReference type="EMBL" id="JAVJAF010000001">
    <property type="protein sequence ID" value="MDR6236150.1"/>
    <property type="molecule type" value="Genomic_DNA"/>
</dbReference>
<proteinExistence type="predicted"/>
<organism evidence="2 3">
    <name type="scientific">Pseudomonas oryzihabitans</name>
    <dbReference type="NCBI Taxonomy" id="47885"/>
    <lineage>
        <taxon>Bacteria</taxon>
        <taxon>Pseudomonadati</taxon>
        <taxon>Pseudomonadota</taxon>
        <taxon>Gammaproteobacteria</taxon>
        <taxon>Pseudomonadales</taxon>
        <taxon>Pseudomonadaceae</taxon>
        <taxon>Pseudomonas</taxon>
    </lineage>
</organism>
<feature type="compositionally biased region" description="Low complexity" evidence="1">
    <location>
        <begin position="129"/>
        <end position="146"/>
    </location>
</feature>
<feature type="region of interest" description="Disordered" evidence="1">
    <location>
        <begin position="70"/>
        <end position="146"/>
    </location>
</feature>
<evidence type="ECO:0008006" key="4">
    <source>
        <dbReference type="Google" id="ProtNLM"/>
    </source>
</evidence>
<sequence>MHSQESQLIEGLFDRLKTTEAQTAPRDREAEALIQQRLRDQPAAPYYMAQAMLIQEAAIKRLDQRVKELESQMQQLQQNRPSSGGFLSSLFGGGQSSNAQAPTNNAAPSRGWNDPGPAAPRPGYGQPNPGYAQPAPGYGQPAPGYAAPQAAPSRMGGFMGGALQTAAGVAGGMLAAQAISGLFHHSQPEEIVNVINETPTDPGFAGGGAQDAWADNGNYDNGGGFQDAGGFQDNNGFQDAADYGDNGGGGFFDDNGDDDSFI</sequence>
<dbReference type="Proteomes" id="UP001268036">
    <property type="component" value="Unassembled WGS sequence"/>
</dbReference>
<feature type="compositionally biased region" description="Polar residues" evidence="1">
    <location>
        <begin position="98"/>
        <end position="107"/>
    </location>
</feature>